<evidence type="ECO:0000313" key="2">
    <source>
        <dbReference type="EMBL" id="MPC94775.1"/>
    </source>
</evidence>
<gene>
    <name evidence="2" type="ORF">E2C01_089959</name>
</gene>
<name>A0A5B7JJM8_PORTR</name>
<feature type="compositionally biased region" description="Acidic residues" evidence="1">
    <location>
        <begin position="1"/>
        <end position="12"/>
    </location>
</feature>
<feature type="compositionally biased region" description="Polar residues" evidence="1">
    <location>
        <begin position="18"/>
        <end position="36"/>
    </location>
</feature>
<proteinExistence type="predicted"/>
<feature type="region of interest" description="Disordered" evidence="1">
    <location>
        <begin position="1"/>
        <end position="60"/>
    </location>
</feature>
<dbReference type="Proteomes" id="UP000324222">
    <property type="component" value="Unassembled WGS sequence"/>
</dbReference>
<dbReference type="AlphaFoldDB" id="A0A5B7JJM8"/>
<comment type="caution">
    <text evidence="2">The sequence shown here is derived from an EMBL/GenBank/DDBJ whole genome shotgun (WGS) entry which is preliminary data.</text>
</comment>
<dbReference type="EMBL" id="VSRR010099839">
    <property type="protein sequence ID" value="MPC94775.1"/>
    <property type="molecule type" value="Genomic_DNA"/>
</dbReference>
<protein>
    <submittedName>
        <fullName evidence="2">Uncharacterized protein</fullName>
    </submittedName>
</protein>
<evidence type="ECO:0000256" key="1">
    <source>
        <dbReference type="SAM" id="MobiDB-lite"/>
    </source>
</evidence>
<accession>A0A5B7JJM8</accession>
<sequence>MSIESKDEEEPQKEDATSFYTPCSTPTGSSMSQSQLEYPPGHHTASCRRTSDTSQYHSAAKSSDANVPALPTLSTLYSIAATKDFIICTHYFLFYFFIY</sequence>
<organism evidence="2 3">
    <name type="scientific">Portunus trituberculatus</name>
    <name type="common">Swimming crab</name>
    <name type="synonym">Neptunus trituberculatus</name>
    <dbReference type="NCBI Taxonomy" id="210409"/>
    <lineage>
        <taxon>Eukaryota</taxon>
        <taxon>Metazoa</taxon>
        <taxon>Ecdysozoa</taxon>
        <taxon>Arthropoda</taxon>
        <taxon>Crustacea</taxon>
        <taxon>Multicrustacea</taxon>
        <taxon>Malacostraca</taxon>
        <taxon>Eumalacostraca</taxon>
        <taxon>Eucarida</taxon>
        <taxon>Decapoda</taxon>
        <taxon>Pleocyemata</taxon>
        <taxon>Brachyura</taxon>
        <taxon>Eubrachyura</taxon>
        <taxon>Portunoidea</taxon>
        <taxon>Portunidae</taxon>
        <taxon>Portuninae</taxon>
        <taxon>Portunus</taxon>
    </lineage>
</organism>
<keyword evidence="3" id="KW-1185">Reference proteome</keyword>
<reference evidence="2 3" key="1">
    <citation type="submission" date="2019-05" db="EMBL/GenBank/DDBJ databases">
        <title>Another draft genome of Portunus trituberculatus and its Hox gene families provides insights of decapod evolution.</title>
        <authorList>
            <person name="Jeong J.-H."/>
            <person name="Song I."/>
            <person name="Kim S."/>
            <person name="Choi T."/>
            <person name="Kim D."/>
            <person name="Ryu S."/>
            <person name="Kim W."/>
        </authorList>
    </citation>
    <scope>NUCLEOTIDE SEQUENCE [LARGE SCALE GENOMIC DNA]</scope>
    <source>
        <tissue evidence="2">Muscle</tissue>
    </source>
</reference>
<evidence type="ECO:0000313" key="3">
    <source>
        <dbReference type="Proteomes" id="UP000324222"/>
    </source>
</evidence>